<dbReference type="InParanoid" id="A0A2P6N4V1"/>
<dbReference type="AlphaFoldDB" id="A0A2P6N4V1"/>
<organism evidence="1 2">
    <name type="scientific">Planoprotostelium fungivorum</name>
    <dbReference type="NCBI Taxonomy" id="1890364"/>
    <lineage>
        <taxon>Eukaryota</taxon>
        <taxon>Amoebozoa</taxon>
        <taxon>Evosea</taxon>
        <taxon>Variosea</taxon>
        <taxon>Cavosteliida</taxon>
        <taxon>Cavosteliaceae</taxon>
        <taxon>Planoprotostelium</taxon>
    </lineage>
</organism>
<name>A0A2P6N4V1_9EUKA</name>
<evidence type="ECO:0000313" key="2">
    <source>
        <dbReference type="Proteomes" id="UP000241769"/>
    </source>
</evidence>
<sequence length="67" mass="7941">MSGEEFWSPESLQTLSLIELEEERKKVVVVTDKGNFRARDLERERDQERYVDKSRKIVRTGYGSESF</sequence>
<evidence type="ECO:0000313" key="1">
    <source>
        <dbReference type="EMBL" id="PRP78976.1"/>
    </source>
</evidence>
<proteinExistence type="predicted"/>
<gene>
    <name evidence="1" type="ORF">PROFUN_11441</name>
</gene>
<accession>A0A2P6N4V1</accession>
<protein>
    <submittedName>
        <fullName evidence="1">Uncharacterized protein</fullName>
    </submittedName>
</protein>
<comment type="caution">
    <text evidence="1">The sequence shown here is derived from an EMBL/GenBank/DDBJ whole genome shotgun (WGS) entry which is preliminary data.</text>
</comment>
<dbReference type="EMBL" id="MDYQ01000202">
    <property type="protein sequence ID" value="PRP78976.1"/>
    <property type="molecule type" value="Genomic_DNA"/>
</dbReference>
<keyword evidence="2" id="KW-1185">Reference proteome</keyword>
<dbReference type="Proteomes" id="UP000241769">
    <property type="component" value="Unassembled WGS sequence"/>
</dbReference>
<reference evidence="1 2" key="1">
    <citation type="journal article" date="2018" name="Genome Biol. Evol.">
        <title>Multiple Roots of Fruiting Body Formation in Amoebozoa.</title>
        <authorList>
            <person name="Hillmann F."/>
            <person name="Forbes G."/>
            <person name="Novohradska S."/>
            <person name="Ferling I."/>
            <person name="Riege K."/>
            <person name="Groth M."/>
            <person name="Westermann M."/>
            <person name="Marz M."/>
            <person name="Spaller T."/>
            <person name="Winckler T."/>
            <person name="Schaap P."/>
            <person name="Glockner G."/>
        </authorList>
    </citation>
    <scope>NUCLEOTIDE SEQUENCE [LARGE SCALE GENOMIC DNA]</scope>
    <source>
        <strain evidence="1 2">Jena</strain>
    </source>
</reference>